<keyword evidence="7 8" id="KW-0624">Polysaccharide degradation</keyword>
<sequence>MRVEIQAQALQSLDYRDALAKSILFYEGMRSGKLPTSQRIKWRANSGMSDGRTANVNLTGGYYDSGDNVKFGFPMAFTITLLSWSVVEFEAELGRAAELDNARAAIRWGTDYLLSAFVPPSTLWVQVGDPNADHQCWERPEDMDTPRTCYQVNPSKPGSDVAGETAAALAAASIVFAATDSSYSQRLLATSKQIFAFADKYRGSYSDVLGGAVSPFYTSYSGYRDELLWGAGWIFRASSDKRYLDYISQHGDELGGPGSSYNTLSWDNKYAGVDVLLSKVKKTRIYHSLSLTVRAYKSRADDFVCSAMPGRATITPGGLFYHGGSNNLQYVTSNAFLLITYGRYLAQAGQSVSCGGNNGFKPGQLISFAKQQVDYILGSNPRGMSYMVGFGTKFPQRVHHRASSLPSIRTQEEHISCSGGFNWLHSSNPNPNILIGAVIGGPDGSDNFSDNRDDFSQAEPSTYANSGLVGALAYFASTAAGNNLRGS</sequence>
<dbReference type="EMBL" id="GL377620">
    <property type="protein sequence ID" value="EFJ16113.1"/>
    <property type="molecule type" value="Genomic_DNA"/>
</dbReference>
<dbReference type="OMA" id="GHASCGT"/>
<dbReference type="GO" id="GO:0030245">
    <property type="term" value="P:cellulose catabolic process"/>
    <property type="evidence" value="ECO:0007669"/>
    <property type="project" value="UniProtKB-KW"/>
</dbReference>
<name>D8SHH6_SELML</name>
<comment type="similarity">
    <text evidence="2 8 10">Belongs to the glycosyl hydrolase 9 (cellulase E) family.</text>
</comment>
<dbReference type="InterPro" id="IPR008928">
    <property type="entry name" value="6-hairpin_glycosidase_sf"/>
</dbReference>
<evidence type="ECO:0000256" key="9">
    <source>
        <dbReference type="PROSITE-ProRule" id="PRU10060"/>
    </source>
</evidence>
<proteinExistence type="inferred from homology"/>
<comment type="catalytic activity">
    <reaction evidence="1 10">
        <text>Endohydrolysis of (1-&gt;4)-beta-D-glucosidic linkages in cellulose, lichenin and cereal beta-D-glucans.</text>
        <dbReference type="EC" id="3.2.1.4"/>
    </reaction>
</comment>
<dbReference type="InParanoid" id="D8SHH6"/>
<protein>
    <recommendedName>
        <fullName evidence="10">Endoglucanase</fullName>
        <ecNumber evidence="10">3.2.1.4</ecNumber>
    </recommendedName>
</protein>
<keyword evidence="6 8" id="KW-0326">Glycosidase</keyword>
<evidence type="ECO:0000256" key="2">
    <source>
        <dbReference type="ARBA" id="ARBA00007072"/>
    </source>
</evidence>
<keyword evidence="4 10" id="KW-0136">Cellulose degradation</keyword>
<dbReference type="Gramene" id="EFJ16113">
    <property type="protein sequence ID" value="EFJ16113"/>
    <property type="gene ID" value="SELMODRAFT_117027"/>
</dbReference>
<evidence type="ECO:0000256" key="7">
    <source>
        <dbReference type="ARBA" id="ARBA00023326"/>
    </source>
</evidence>
<dbReference type="FunCoup" id="D8SHH6">
    <property type="interactions" value="418"/>
</dbReference>
<keyword evidence="13" id="KW-1185">Reference proteome</keyword>
<keyword evidence="3 8" id="KW-0378">Hydrolase</keyword>
<dbReference type="KEGG" id="smo:SELMODRAFT_117027"/>
<dbReference type="Pfam" id="PF00759">
    <property type="entry name" value="Glyco_hydro_9"/>
    <property type="match status" value="1"/>
</dbReference>
<evidence type="ECO:0000256" key="8">
    <source>
        <dbReference type="PROSITE-ProRule" id="PRU10059"/>
    </source>
</evidence>
<dbReference type="EC" id="3.2.1.4" evidence="10"/>
<dbReference type="eggNOG" id="ENOG502QPI6">
    <property type="taxonomic scope" value="Eukaryota"/>
</dbReference>
<dbReference type="GO" id="GO:0008810">
    <property type="term" value="F:cellulase activity"/>
    <property type="evidence" value="ECO:0007669"/>
    <property type="project" value="UniProtKB-EC"/>
</dbReference>
<feature type="active site" evidence="8">
    <location>
        <position position="399"/>
    </location>
</feature>
<evidence type="ECO:0000256" key="6">
    <source>
        <dbReference type="ARBA" id="ARBA00023295"/>
    </source>
</evidence>
<dbReference type="HOGENOM" id="CLU_008926_1_2_1"/>
<dbReference type="PANTHER" id="PTHR22298">
    <property type="entry name" value="ENDO-1,4-BETA-GLUCANASE"/>
    <property type="match status" value="1"/>
</dbReference>
<evidence type="ECO:0000313" key="12">
    <source>
        <dbReference type="EMBL" id="EFJ16113.1"/>
    </source>
</evidence>
<dbReference type="PROSITE" id="PS00592">
    <property type="entry name" value="GH9_2"/>
    <property type="match status" value="1"/>
</dbReference>
<feature type="active site" evidence="9">
    <location>
        <position position="450"/>
    </location>
</feature>
<keyword evidence="5 8" id="KW-0119">Carbohydrate metabolism</keyword>
<evidence type="ECO:0000256" key="4">
    <source>
        <dbReference type="ARBA" id="ARBA00023001"/>
    </source>
</evidence>
<dbReference type="InterPro" id="IPR033126">
    <property type="entry name" value="Glyco_hydro_9_Asp/Glu_AS"/>
</dbReference>
<accession>D8SHH6</accession>
<evidence type="ECO:0000256" key="3">
    <source>
        <dbReference type="ARBA" id="ARBA00022801"/>
    </source>
</evidence>
<dbReference type="AlphaFoldDB" id="D8SHH6"/>
<dbReference type="SUPFAM" id="SSF48208">
    <property type="entry name" value="Six-hairpin glycosidases"/>
    <property type="match status" value="1"/>
</dbReference>
<evidence type="ECO:0000256" key="5">
    <source>
        <dbReference type="ARBA" id="ARBA00023277"/>
    </source>
</evidence>
<dbReference type="Proteomes" id="UP000001514">
    <property type="component" value="Unassembled WGS sequence"/>
</dbReference>
<dbReference type="FunFam" id="1.50.10.10:FF:000020">
    <property type="entry name" value="Endoglucanase"/>
    <property type="match status" value="1"/>
</dbReference>
<dbReference type="InterPro" id="IPR018221">
    <property type="entry name" value="Glyco_hydro_9_His_AS"/>
</dbReference>
<dbReference type="STRING" id="88036.D8SHH6"/>
<dbReference type="InterPro" id="IPR001701">
    <property type="entry name" value="Glyco_hydro_9"/>
</dbReference>
<organism evidence="13">
    <name type="scientific">Selaginella moellendorffii</name>
    <name type="common">Spikemoss</name>
    <dbReference type="NCBI Taxonomy" id="88036"/>
    <lineage>
        <taxon>Eukaryota</taxon>
        <taxon>Viridiplantae</taxon>
        <taxon>Streptophyta</taxon>
        <taxon>Embryophyta</taxon>
        <taxon>Tracheophyta</taxon>
        <taxon>Lycopodiopsida</taxon>
        <taxon>Selaginellales</taxon>
        <taxon>Selaginellaceae</taxon>
        <taxon>Selaginella</taxon>
    </lineage>
</organism>
<gene>
    <name evidence="12" type="ORF">SELMODRAFT_117027</name>
</gene>
<evidence type="ECO:0000313" key="13">
    <source>
        <dbReference type="Proteomes" id="UP000001514"/>
    </source>
</evidence>
<dbReference type="PROSITE" id="PS00698">
    <property type="entry name" value="GH9_3"/>
    <property type="match status" value="1"/>
</dbReference>
<feature type="active site" evidence="9">
    <location>
        <position position="459"/>
    </location>
</feature>
<evidence type="ECO:0000256" key="10">
    <source>
        <dbReference type="RuleBase" id="RU361166"/>
    </source>
</evidence>
<reference evidence="12 13" key="1">
    <citation type="journal article" date="2011" name="Science">
        <title>The Selaginella genome identifies genetic changes associated with the evolution of vascular plants.</title>
        <authorList>
            <person name="Banks J.A."/>
            <person name="Nishiyama T."/>
            <person name="Hasebe M."/>
            <person name="Bowman J.L."/>
            <person name="Gribskov M."/>
            <person name="dePamphilis C."/>
            <person name="Albert V.A."/>
            <person name="Aono N."/>
            <person name="Aoyama T."/>
            <person name="Ambrose B.A."/>
            <person name="Ashton N.W."/>
            <person name="Axtell M.J."/>
            <person name="Barker E."/>
            <person name="Barker M.S."/>
            <person name="Bennetzen J.L."/>
            <person name="Bonawitz N.D."/>
            <person name="Chapple C."/>
            <person name="Cheng C."/>
            <person name="Correa L.G."/>
            <person name="Dacre M."/>
            <person name="DeBarry J."/>
            <person name="Dreyer I."/>
            <person name="Elias M."/>
            <person name="Engstrom E.M."/>
            <person name="Estelle M."/>
            <person name="Feng L."/>
            <person name="Finet C."/>
            <person name="Floyd S.K."/>
            <person name="Frommer W.B."/>
            <person name="Fujita T."/>
            <person name="Gramzow L."/>
            <person name="Gutensohn M."/>
            <person name="Harholt J."/>
            <person name="Hattori M."/>
            <person name="Heyl A."/>
            <person name="Hirai T."/>
            <person name="Hiwatashi Y."/>
            <person name="Ishikawa M."/>
            <person name="Iwata M."/>
            <person name="Karol K.G."/>
            <person name="Koehler B."/>
            <person name="Kolukisaoglu U."/>
            <person name="Kubo M."/>
            <person name="Kurata T."/>
            <person name="Lalonde S."/>
            <person name="Li K."/>
            <person name="Li Y."/>
            <person name="Litt A."/>
            <person name="Lyons E."/>
            <person name="Manning G."/>
            <person name="Maruyama T."/>
            <person name="Michael T.P."/>
            <person name="Mikami K."/>
            <person name="Miyazaki S."/>
            <person name="Morinaga S."/>
            <person name="Murata T."/>
            <person name="Mueller-Roeber B."/>
            <person name="Nelson D.R."/>
            <person name="Obara M."/>
            <person name="Oguri Y."/>
            <person name="Olmstead R.G."/>
            <person name="Onodera N."/>
            <person name="Petersen B.L."/>
            <person name="Pils B."/>
            <person name="Prigge M."/>
            <person name="Rensing S.A."/>
            <person name="Riano-Pachon D.M."/>
            <person name="Roberts A.W."/>
            <person name="Sato Y."/>
            <person name="Scheller H.V."/>
            <person name="Schulz B."/>
            <person name="Schulz C."/>
            <person name="Shakirov E.V."/>
            <person name="Shibagaki N."/>
            <person name="Shinohara N."/>
            <person name="Shippen D.E."/>
            <person name="Soerensen I."/>
            <person name="Sotooka R."/>
            <person name="Sugimoto N."/>
            <person name="Sugita M."/>
            <person name="Sumikawa N."/>
            <person name="Tanurdzic M."/>
            <person name="Theissen G."/>
            <person name="Ulvskov P."/>
            <person name="Wakazuki S."/>
            <person name="Weng J.K."/>
            <person name="Willats W.W."/>
            <person name="Wipf D."/>
            <person name="Wolf P.G."/>
            <person name="Yang L."/>
            <person name="Zimmer A.D."/>
            <person name="Zhu Q."/>
            <person name="Mitros T."/>
            <person name="Hellsten U."/>
            <person name="Loque D."/>
            <person name="Otillar R."/>
            <person name="Salamov A."/>
            <person name="Schmutz J."/>
            <person name="Shapiro H."/>
            <person name="Lindquist E."/>
            <person name="Lucas S."/>
            <person name="Rokhsar D."/>
            <person name="Grigoriev I.V."/>
        </authorList>
    </citation>
    <scope>NUCLEOTIDE SEQUENCE [LARGE SCALE GENOMIC DNA]</scope>
</reference>
<feature type="domain" description="Glycoside hydrolase family 9" evidence="11">
    <location>
        <begin position="15"/>
        <end position="472"/>
    </location>
</feature>
<evidence type="ECO:0000259" key="11">
    <source>
        <dbReference type="Pfam" id="PF00759"/>
    </source>
</evidence>
<evidence type="ECO:0000256" key="1">
    <source>
        <dbReference type="ARBA" id="ARBA00000966"/>
    </source>
</evidence>
<dbReference type="Gene3D" id="1.50.10.10">
    <property type="match status" value="1"/>
</dbReference>
<dbReference type="InterPro" id="IPR012341">
    <property type="entry name" value="6hp_glycosidase-like_sf"/>
</dbReference>